<keyword evidence="4 7" id="KW-0547">Nucleotide-binding</keyword>
<dbReference type="PROSITE" id="PS00109">
    <property type="entry name" value="PROTEIN_KINASE_TYR"/>
    <property type="match status" value="1"/>
</dbReference>
<dbReference type="PANTHER" id="PTHR43671">
    <property type="entry name" value="SERINE/THREONINE-PROTEIN KINASE NEK"/>
    <property type="match status" value="1"/>
</dbReference>
<dbReference type="GO" id="GO:0004674">
    <property type="term" value="F:protein serine/threonine kinase activity"/>
    <property type="evidence" value="ECO:0007669"/>
    <property type="project" value="UniProtKB-EC"/>
</dbReference>
<dbReference type="GO" id="GO:0005524">
    <property type="term" value="F:ATP binding"/>
    <property type="evidence" value="ECO:0007669"/>
    <property type="project" value="UniProtKB-UniRule"/>
</dbReference>
<keyword evidence="11" id="KW-1185">Reference proteome</keyword>
<keyword evidence="6 7" id="KW-0067">ATP-binding</keyword>
<dbReference type="GO" id="GO:0004713">
    <property type="term" value="F:protein tyrosine kinase activity"/>
    <property type="evidence" value="ECO:0007669"/>
    <property type="project" value="InterPro"/>
</dbReference>
<feature type="compositionally biased region" description="Low complexity" evidence="8">
    <location>
        <begin position="487"/>
        <end position="496"/>
    </location>
</feature>
<feature type="compositionally biased region" description="Low complexity" evidence="8">
    <location>
        <begin position="582"/>
        <end position="606"/>
    </location>
</feature>
<sequence length="806" mass="82187">MSSSPDDKTVIVSAPSGQDAPRADDATVIHDASTHAPPASEAATIEAATKAVEAAPAQTPPPPQATQASMQTQPVEASSKDSTASTNVASATGSTGSASSQPTANAATAPEAGHQALPINTRIAEFEIVGLIGEGGFGIVYLAWDTLLRRHVALKEYIPAALAARVAGSAEVTVRSQRHEDTFRAGLKSFINEAQLLAQFDHHSLVKVYRFWEANSTAYMVMPYYEGETLKETLRQLGTPPTEAWLRGLLAPLIDALAVLHDAQCFHRDIAPDNIMLLKGSQRPLLLDFGAARRVIGDMTQALTVILKPGYAPVEQYAEVPSMKQGPWTDIYALAAVVYYAIEGKTPPASVGRLMGDTYAPLATTAAGRYDDAFLHAIDHALAVRPEERPQDVRALAAELGIAAGGDAASGRAGAGLEFAQPYALREGETALPLPGSGVAAGSRGSGSVASVGSVASSAASAASAVPSAAAARSAAAGSAARSAQARAATAASITPTPTPTPAPAPAPAPAARKRAAPLAALGAGVAIVAAVGAWLALRPTGAPSLVTRHVDMPAPAHAPPSTTPVIASAATGLPPVPPPSTAASPGETTATASAATAAAPTASANTPPPAAAPASSAPSASLAPPLAPYTPANEFERIVTLADPSIDVHTTLRSTTARIKKDFLQFQVRSNRAGRVYAFMVDPQGNYLMLLPNGRDKANTIAAGQTLTLPRASWPMLADAPAGPIHFLVIVSPEPRDFSEAGLHPGDVFADFPARAQQTAAARRTANDSPFAGKARCAKSDAGATGCNSAFGAATFEIDVVGGSG</sequence>
<feature type="binding site" evidence="7">
    <location>
        <position position="155"/>
    </location>
    <ligand>
        <name>ATP</name>
        <dbReference type="ChEBI" id="CHEBI:30616"/>
    </ligand>
</feature>
<feature type="compositionally biased region" description="Low complexity" evidence="8">
    <location>
        <begin position="36"/>
        <end position="57"/>
    </location>
</feature>
<evidence type="ECO:0000313" key="10">
    <source>
        <dbReference type="EMBL" id="MCG5072644.1"/>
    </source>
</evidence>
<evidence type="ECO:0000256" key="2">
    <source>
        <dbReference type="ARBA" id="ARBA00012513"/>
    </source>
</evidence>
<feature type="compositionally biased region" description="Low complexity" evidence="8">
    <location>
        <begin position="613"/>
        <end position="623"/>
    </location>
</feature>
<evidence type="ECO:0000256" key="3">
    <source>
        <dbReference type="ARBA" id="ARBA00022679"/>
    </source>
</evidence>
<name>A0A9X1RM11_9BURK</name>
<dbReference type="Gene3D" id="3.30.200.20">
    <property type="entry name" value="Phosphorylase Kinase, domain 1"/>
    <property type="match status" value="1"/>
</dbReference>
<dbReference type="Proteomes" id="UP001139308">
    <property type="component" value="Unassembled WGS sequence"/>
</dbReference>
<dbReference type="RefSeq" id="WP_238462385.1">
    <property type="nucleotide sequence ID" value="NZ_JAKLJA010000002.1"/>
</dbReference>
<dbReference type="InterPro" id="IPR020635">
    <property type="entry name" value="Tyr_kinase_cat_dom"/>
</dbReference>
<dbReference type="SMART" id="SM00219">
    <property type="entry name" value="TyrKc"/>
    <property type="match status" value="1"/>
</dbReference>
<dbReference type="CDD" id="cd14014">
    <property type="entry name" value="STKc_PknB_like"/>
    <property type="match status" value="1"/>
</dbReference>
<dbReference type="AlphaFoldDB" id="A0A9X1RM11"/>
<evidence type="ECO:0000313" key="11">
    <source>
        <dbReference type="Proteomes" id="UP001139308"/>
    </source>
</evidence>
<dbReference type="InterPro" id="IPR011009">
    <property type="entry name" value="Kinase-like_dom_sf"/>
</dbReference>
<feature type="region of interest" description="Disordered" evidence="8">
    <location>
        <begin position="1"/>
        <end position="112"/>
    </location>
</feature>
<dbReference type="InterPro" id="IPR017441">
    <property type="entry name" value="Protein_kinase_ATP_BS"/>
</dbReference>
<evidence type="ECO:0000259" key="9">
    <source>
        <dbReference type="PROSITE" id="PS50011"/>
    </source>
</evidence>
<evidence type="ECO:0000256" key="5">
    <source>
        <dbReference type="ARBA" id="ARBA00022777"/>
    </source>
</evidence>
<dbReference type="EC" id="2.7.11.1" evidence="2"/>
<dbReference type="Gene3D" id="1.10.510.10">
    <property type="entry name" value="Transferase(Phosphotransferase) domain 1"/>
    <property type="match status" value="1"/>
</dbReference>
<keyword evidence="5 10" id="KW-0418">Kinase</keyword>
<feature type="compositionally biased region" description="Pro residues" evidence="8">
    <location>
        <begin position="497"/>
        <end position="509"/>
    </location>
</feature>
<dbReference type="Pfam" id="PF00069">
    <property type="entry name" value="Pkinase"/>
    <property type="match status" value="1"/>
</dbReference>
<dbReference type="Pfam" id="PF14326">
    <property type="entry name" value="DUF4384"/>
    <property type="match status" value="1"/>
</dbReference>
<dbReference type="SUPFAM" id="SSF56112">
    <property type="entry name" value="Protein kinase-like (PK-like)"/>
    <property type="match status" value="1"/>
</dbReference>
<evidence type="ECO:0000256" key="6">
    <source>
        <dbReference type="ARBA" id="ARBA00022840"/>
    </source>
</evidence>
<dbReference type="PROSITE" id="PS00107">
    <property type="entry name" value="PROTEIN_KINASE_ATP"/>
    <property type="match status" value="1"/>
</dbReference>
<protein>
    <recommendedName>
        <fullName evidence="2">non-specific serine/threonine protein kinase</fullName>
        <ecNumber evidence="2">2.7.11.1</ecNumber>
    </recommendedName>
</protein>
<dbReference type="PANTHER" id="PTHR43671:SF13">
    <property type="entry name" value="SERINE_THREONINE-PROTEIN KINASE NEK2"/>
    <property type="match status" value="1"/>
</dbReference>
<feature type="region of interest" description="Disordered" evidence="8">
    <location>
        <begin position="487"/>
        <end position="511"/>
    </location>
</feature>
<keyword evidence="3" id="KW-0808">Transferase</keyword>
<comment type="similarity">
    <text evidence="1">Belongs to the protein kinase superfamily. NEK Ser/Thr protein kinase family. NIMA subfamily.</text>
</comment>
<dbReference type="PROSITE" id="PS50011">
    <property type="entry name" value="PROTEIN_KINASE_DOM"/>
    <property type="match status" value="1"/>
</dbReference>
<evidence type="ECO:0000256" key="7">
    <source>
        <dbReference type="PROSITE-ProRule" id="PRU10141"/>
    </source>
</evidence>
<evidence type="ECO:0000256" key="4">
    <source>
        <dbReference type="ARBA" id="ARBA00022741"/>
    </source>
</evidence>
<evidence type="ECO:0000256" key="8">
    <source>
        <dbReference type="SAM" id="MobiDB-lite"/>
    </source>
</evidence>
<proteinExistence type="inferred from homology"/>
<dbReference type="EMBL" id="JAKLJA010000002">
    <property type="protein sequence ID" value="MCG5072644.1"/>
    <property type="molecule type" value="Genomic_DNA"/>
</dbReference>
<comment type="caution">
    <text evidence="10">The sequence shown here is derived from an EMBL/GenBank/DDBJ whole genome shotgun (WGS) entry which is preliminary data.</text>
</comment>
<dbReference type="InterPro" id="IPR050660">
    <property type="entry name" value="NEK_Ser/Thr_kinase"/>
</dbReference>
<gene>
    <name evidence="10" type="ORF">L5014_04590</name>
</gene>
<accession>A0A9X1RM11</accession>
<feature type="domain" description="Protein kinase" evidence="9">
    <location>
        <begin position="126"/>
        <end position="402"/>
    </location>
</feature>
<reference evidence="10" key="1">
    <citation type="submission" date="2022-01" db="EMBL/GenBank/DDBJ databases">
        <title>Genome sequence and assembly of Parabukholderia sp. RG36.</title>
        <authorList>
            <person name="Chhetri G."/>
        </authorList>
    </citation>
    <scope>NUCLEOTIDE SEQUENCE</scope>
    <source>
        <strain evidence="10">RG36</strain>
    </source>
</reference>
<dbReference type="InterPro" id="IPR000719">
    <property type="entry name" value="Prot_kinase_dom"/>
</dbReference>
<dbReference type="InterPro" id="IPR025493">
    <property type="entry name" value="DUF4384"/>
</dbReference>
<feature type="region of interest" description="Disordered" evidence="8">
    <location>
        <begin position="554"/>
        <end position="623"/>
    </location>
</feature>
<dbReference type="InterPro" id="IPR008266">
    <property type="entry name" value="Tyr_kinase_AS"/>
</dbReference>
<organism evidence="10 11">
    <name type="scientific">Paraburkholderia tagetis</name>
    <dbReference type="NCBI Taxonomy" id="2913261"/>
    <lineage>
        <taxon>Bacteria</taxon>
        <taxon>Pseudomonadati</taxon>
        <taxon>Pseudomonadota</taxon>
        <taxon>Betaproteobacteria</taxon>
        <taxon>Burkholderiales</taxon>
        <taxon>Burkholderiaceae</taxon>
        <taxon>Paraburkholderia</taxon>
    </lineage>
</organism>
<feature type="compositionally biased region" description="Low complexity" evidence="8">
    <location>
        <begin position="82"/>
        <end position="104"/>
    </location>
</feature>
<feature type="compositionally biased region" description="Low complexity" evidence="8">
    <location>
        <begin position="65"/>
        <end position="74"/>
    </location>
</feature>
<evidence type="ECO:0000256" key="1">
    <source>
        <dbReference type="ARBA" id="ARBA00010886"/>
    </source>
</evidence>